<keyword evidence="3" id="KW-1185">Reference proteome</keyword>
<feature type="compositionally biased region" description="Acidic residues" evidence="1">
    <location>
        <begin position="55"/>
        <end position="70"/>
    </location>
</feature>
<organism evidence="2 3">
    <name type="scientific">Hirsutella rhossiliensis</name>
    <dbReference type="NCBI Taxonomy" id="111463"/>
    <lineage>
        <taxon>Eukaryota</taxon>
        <taxon>Fungi</taxon>
        <taxon>Dikarya</taxon>
        <taxon>Ascomycota</taxon>
        <taxon>Pezizomycotina</taxon>
        <taxon>Sordariomycetes</taxon>
        <taxon>Hypocreomycetidae</taxon>
        <taxon>Hypocreales</taxon>
        <taxon>Ophiocordycipitaceae</taxon>
        <taxon>Hirsutella</taxon>
    </lineage>
</organism>
<evidence type="ECO:0000256" key="1">
    <source>
        <dbReference type="SAM" id="MobiDB-lite"/>
    </source>
</evidence>
<dbReference type="AlphaFoldDB" id="A0A9P8MZG1"/>
<feature type="compositionally biased region" description="Basic and acidic residues" evidence="1">
    <location>
        <begin position="79"/>
        <end position="91"/>
    </location>
</feature>
<dbReference type="EMBL" id="JAIZPD010000007">
    <property type="protein sequence ID" value="KAH0961947.1"/>
    <property type="molecule type" value="Genomic_DNA"/>
</dbReference>
<feature type="region of interest" description="Disordered" evidence="1">
    <location>
        <begin position="1"/>
        <end position="170"/>
    </location>
</feature>
<comment type="caution">
    <text evidence="2">The sequence shown here is derived from an EMBL/GenBank/DDBJ whole genome shotgun (WGS) entry which is preliminary data.</text>
</comment>
<dbReference type="GeneID" id="68356156"/>
<feature type="compositionally biased region" description="Basic and acidic residues" evidence="1">
    <location>
        <begin position="104"/>
        <end position="114"/>
    </location>
</feature>
<reference evidence="2" key="1">
    <citation type="submission" date="2021-09" db="EMBL/GenBank/DDBJ databases">
        <title>A high-quality genome of the endoparasitic fungus Hirsutella rhossiliensis with a comparison of Hirsutella genomes reveals transposable elements contributing to genome size variation.</title>
        <authorList>
            <person name="Lin R."/>
            <person name="Jiao Y."/>
            <person name="Sun X."/>
            <person name="Ling J."/>
            <person name="Xie B."/>
            <person name="Cheng X."/>
        </authorList>
    </citation>
    <scope>NUCLEOTIDE SEQUENCE</scope>
    <source>
        <strain evidence="2">HR02</strain>
    </source>
</reference>
<dbReference type="OrthoDB" id="5389296at2759"/>
<evidence type="ECO:0000313" key="2">
    <source>
        <dbReference type="EMBL" id="KAH0961947.1"/>
    </source>
</evidence>
<accession>A0A9P8MZG1</accession>
<feature type="compositionally biased region" description="Pro residues" evidence="1">
    <location>
        <begin position="1"/>
        <end position="10"/>
    </location>
</feature>
<evidence type="ECO:0000313" key="3">
    <source>
        <dbReference type="Proteomes" id="UP000824596"/>
    </source>
</evidence>
<name>A0A9P8MZG1_9HYPO</name>
<feature type="compositionally biased region" description="Low complexity" evidence="1">
    <location>
        <begin position="121"/>
        <end position="132"/>
    </location>
</feature>
<sequence>MKRNPPPSTPTPRRFLPAKKRTATTTPAPHPQFQSTPRFGSSSVPRPTQTRESLVEDVDDDDEDEDDDGFTDSSAAAAGERRRLDHTHDSIDLESEGAGTSPGDDGRSPDRGSDLEEEVLEAGTEAEAAGLLDTEDAPLHVQSSPEQRQAKRRRISISPIGESSPLPRHYEDTELVPAPRFKPTDDDAGTAAAAGILPAAFSPQRRGEKYLAGGLAAELQGWLSEAKGWDGADKALDDATTLRIVVDEVRPGRQMNLVRGRAGSDAAARGFILAGQGRLTGLGGTASRAAVEQGGVVMVGPPVWDTEMEGCVWTVACDWRVV</sequence>
<proteinExistence type="predicted"/>
<protein>
    <submittedName>
        <fullName evidence="2">Uncharacterized protein</fullName>
    </submittedName>
</protein>
<feature type="compositionally biased region" description="Polar residues" evidence="1">
    <location>
        <begin position="32"/>
        <end position="52"/>
    </location>
</feature>
<gene>
    <name evidence="2" type="ORF">HRG_07027</name>
</gene>
<dbReference type="Proteomes" id="UP000824596">
    <property type="component" value="Unassembled WGS sequence"/>
</dbReference>
<dbReference type="RefSeq" id="XP_044719460.1">
    <property type="nucleotide sequence ID" value="XM_044865498.1"/>
</dbReference>